<name>A0A351U014_9BACT</name>
<organism evidence="1 2">
    <name type="scientific">Syntrophorhabdus aromaticivorans</name>
    <dbReference type="NCBI Taxonomy" id="328301"/>
    <lineage>
        <taxon>Bacteria</taxon>
        <taxon>Pseudomonadati</taxon>
        <taxon>Thermodesulfobacteriota</taxon>
        <taxon>Syntrophorhabdia</taxon>
        <taxon>Syntrophorhabdales</taxon>
        <taxon>Syntrophorhabdaceae</taxon>
        <taxon>Syntrophorhabdus</taxon>
    </lineage>
</organism>
<reference evidence="1" key="2">
    <citation type="submission" date="2020-01" db="EMBL/GenBank/DDBJ databases">
        <authorList>
            <person name="Campanaro S."/>
        </authorList>
    </citation>
    <scope>NUCLEOTIDE SEQUENCE</scope>
    <source>
        <strain evidence="1">AS06rmzACSIP_7</strain>
    </source>
</reference>
<dbReference type="STRING" id="909663.GCA_000512235_01848"/>
<dbReference type="EMBL" id="JAAYEE010000081">
    <property type="protein sequence ID" value="NLW34771.1"/>
    <property type="molecule type" value="Genomic_DNA"/>
</dbReference>
<dbReference type="Proteomes" id="UP000777265">
    <property type="component" value="Unassembled WGS sequence"/>
</dbReference>
<proteinExistence type="predicted"/>
<reference evidence="1" key="1">
    <citation type="journal article" date="2020" name="Biotechnol. Biofuels">
        <title>New insights from the biogas microbiome by comprehensive genome-resolved metagenomics of nearly 1600 species originating from multiple anaerobic digesters.</title>
        <authorList>
            <person name="Campanaro S."/>
            <person name="Treu L."/>
            <person name="Rodriguez-R L.M."/>
            <person name="Kovalovszki A."/>
            <person name="Ziels R.M."/>
            <person name="Maus I."/>
            <person name="Zhu X."/>
            <person name="Kougias P.G."/>
            <person name="Basile A."/>
            <person name="Luo G."/>
            <person name="Schluter A."/>
            <person name="Konstantinidis K.T."/>
            <person name="Angelidaki I."/>
        </authorList>
    </citation>
    <scope>NUCLEOTIDE SEQUENCE</scope>
    <source>
        <strain evidence="1">AS06rmzACSIP_7</strain>
    </source>
</reference>
<dbReference type="AlphaFoldDB" id="A0A351U014"/>
<comment type="caution">
    <text evidence="1">The sequence shown here is derived from an EMBL/GenBank/DDBJ whole genome shotgun (WGS) entry which is preliminary data.</text>
</comment>
<evidence type="ECO:0000313" key="1">
    <source>
        <dbReference type="EMBL" id="NLW34771.1"/>
    </source>
</evidence>
<evidence type="ECO:0000313" key="2">
    <source>
        <dbReference type="Proteomes" id="UP000777265"/>
    </source>
</evidence>
<sequence>MNYEIRPWGTAFNPTCHCPKCGTPMHNDHDRQSSIEVRACFKCGNRVYPEYPKRPGTKNMVPKDVENLAA</sequence>
<protein>
    <submittedName>
        <fullName evidence="1">Uncharacterized protein</fullName>
    </submittedName>
</protein>
<gene>
    <name evidence="1" type="ORF">GXY80_04710</name>
</gene>
<accession>A0A351U014</accession>